<dbReference type="PIRSF" id="PIRSF037090">
    <property type="entry name" value="Iontro_Glu-like_rcpt_pln"/>
    <property type="match status" value="1"/>
</dbReference>
<keyword evidence="10" id="KW-0325">Glycoprotein</keyword>
<comment type="function">
    <text evidence="13">Glutamate-gated receptor that probably acts as non-selective cation channel.</text>
</comment>
<evidence type="ECO:0000256" key="1">
    <source>
        <dbReference type="ARBA" id="ARBA00004141"/>
    </source>
</evidence>
<sequence>MHVIILGITAAYESSDVKGIIGAILDSSSRIGQEHAVAINLALEDFHQKNNLSFTLHVRNSQGDPLLAAIAARDLIDNQKVQVIIGPQTWAETSLVAEVCTQKSIPLLSLADATPQWSIKKWPFLLQCSPNQIMQMKAIAEIVKSWKLYNITMIYEDGDSSSTEVLSQLSGALTEVGTKLTNVIAIPPLVSSSLSKQLEMLREGQCKVLIVHLSFPLALHLFETAKRMNLMGGSNVWITTSTFTSLVHSLNASTISNMQGIIGVKSYIPQLRPQYANFYHRFRKKFCSENFEAFNYEPGIFASQAYDAAWIVVHAMSETNQKGGQLLLDKILLSNVTGLSGKIEFTDNILAPAHTFRIINVIGRSYREIGFWSNGLGFSKSLDQNASRSSSVGDLGKVVNPTCSIRLRIGVPSISVFKQYVNVIPDHSKNITSFKFNGFAIDLFEEAIKELPYHLEYEYVAFNGTTYDELVEKVYRKEYDAVVGDVAILSTRYEYVSFTQPYTDSGVVMIVPVKSKTGNRAWLFMKPFTKLMWVLILVIIVYNGFVIWLIERNHCPELKGPILHQTTAMLWLAFCSLFSLNGDRLHSNLSRVAMVVWLFVALIITQTYTASLASMLTVEQFEPTVDSIQQLKSSNAMVGYDRGSYLKRYLQDVLGINAENIKRLDSQERYADALRNKEIAAAFLDIPQAKIFLAQHCKGFVQAGPTYKIGGYGFVFPRGSPLLHSVNQALLNISENGTLRNLENNMLASEECKDIVDPHAETTSLSPASFTVLFILTGGTSTTALLIYIFSVNYLCPGQKTIWSLMMAVIKSWRSQKRLFSRRVHDVAESPLYSSNTSNLPALA</sequence>
<keyword evidence="9 13" id="KW-0675">Receptor</keyword>
<dbReference type="SMART" id="SM00079">
    <property type="entry name" value="PBPe"/>
    <property type="match status" value="1"/>
</dbReference>
<evidence type="ECO:0000313" key="18">
    <source>
        <dbReference type="Proteomes" id="UP001386955"/>
    </source>
</evidence>
<dbReference type="InterPro" id="IPR001828">
    <property type="entry name" value="ANF_lig-bd_rcpt"/>
</dbReference>
<keyword evidence="11 13" id="KW-1071">Ligand-gated ion channel</keyword>
<evidence type="ECO:0000256" key="8">
    <source>
        <dbReference type="ARBA" id="ARBA00023136"/>
    </source>
</evidence>
<feature type="transmembrane region" description="Helical" evidence="15">
    <location>
        <begin position="772"/>
        <end position="796"/>
    </location>
</feature>
<feature type="transmembrane region" description="Helical" evidence="15">
    <location>
        <begin position="531"/>
        <end position="550"/>
    </location>
</feature>
<comment type="similarity">
    <text evidence="2 13">Belongs to the glutamate-gated ion channel (TC 1.A.10.1) family.</text>
</comment>
<evidence type="ECO:0000256" key="4">
    <source>
        <dbReference type="ARBA" id="ARBA00022692"/>
    </source>
</evidence>
<evidence type="ECO:0000313" key="17">
    <source>
        <dbReference type="EMBL" id="KAK7405307.1"/>
    </source>
</evidence>
<dbReference type="FunFam" id="1.10.287.70:FF:000172">
    <property type="entry name" value="Glutamate receptor"/>
    <property type="match status" value="1"/>
</dbReference>
<evidence type="ECO:0000259" key="16">
    <source>
        <dbReference type="SMART" id="SM00079"/>
    </source>
</evidence>
<keyword evidence="4 15" id="KW-0812">Transmembrane</keyword>
<organism evidence="17 18">
    <name type="scientific">Psophocarpus tetragonolobus</name>
    <name type="common">Winged bean</name>
    <name type="synonym">Dolichos tetragonolobus</name>
    <dbReference type="NCBI Taxonomy" id="3891"/>
    <lineage>
        <taxon>Eukaryota</taxon>
        <taxon>Viridiplantae</taxon>
        <taxon>Streptophyta</taxon>
        <taxon>Embryophyta</taxon>
        <taxon>Tracheophyta</taxon>
        <taxon>Spermatophyta</taxon>
        <taxon>Magnoliopsida</taxon>
        <taxon>eudicotyledons</taxon>
        <taxon>Gunneridae</taxon>
        <taxon>Pentapetalae</taxon>
        <taxon>rosids</taxon>
        <taxon>fabids</taxon>
        <taxon>Fabales</taxon>
        <taxon>Fabaceae</taxon>
        <taxon>Papilionoideae</taxon>
        <taxon>50 kb inversion clade</taxon>
        <taxon>NPAAA clade</taxon>
        <taxon>indigoferoid/millettioid clade</taxon>
        <taxon>Phaseoleae</taxon>
        <taxon>Psophocarpus</taxon>
    </lineage>
</organism>
<dbReference type="FunFam" id="3.40.190.10:FF:000054">
    <property type="entry name" value="Glutamate receptor"/>
    <property type="match status" value="1"/>
</dbReference>
<dbReference type="Pfam" id="PF10613">
    <property type="entry name" value="Lig_chan-Glu_bd"/>
    <property type="match status" value="1"/>
</dbReference>
<proteinExistence type="inferred from homology"/>
<dbReference type="InterPro" id="IPR028082">
    <property type="entry name" value="Peripla_BP_I"/>
</dbReference>
<dbReference type="Pfam" id="PF01094">
    <property type="entry name" value="ANF_receptor"/>
    <property type="match status" value="1"/>
</dbReference>
<dbReference type="SUPFAM" id="SSF53822">
    <property type="entry name" value="Periplasmic binding protein-like I"/>
    <property type="match status" value="1"/>
</dbReference>
<dbReference type="AlphaFoldDB" id="A0AAN9XR75"/>
<evidence type="ECO:0000256" key="15">
    <source>
        <dbReference type="SAM" id="Phobius"/>
    </source>
</evidence>
<evidence type="ECO:0000256" key="9">
    <source>
        <dbReference type="ARBA" id="ARBA00023170"/>
    </source>
</evidence>
<evidence type="ECO:0000256" key="6">
    <source>
        <dbReference type="ARBA" id="ARBA00022989"/>
    </source>
</evidence>
<dbReference type="GO" id="GO:0016020">
    <property type="term" value="C:membrane"/>
    <property type="evidence" value="ECO:0007669"/>
    <property type="project" value="UniProtKB-SubCell"/>
</dbReference>
<keyword evidence="14" id="KW-1015">Disulfide bond</keyword>
<evidence type="ECO:0000256" key="5">
    <source>
        <dbReference type="ARBA" id="ARBA00022729"/>
    </source>
</evidence>
<dbReference type="InterPro" id="IPR017103">
    <property type="entry name" value="Iontropic_Glu_rcpt_pln"/>
</dbReference>
<dbReference type="Gene3D" id="3.40.190.10">
    <property type="entry name" value="Periplasmic binding protein-like II"/>
    <property type="match status" value="2"/>
</dbReference>
<evidence type="ECO:0000256" key="11">
    <source>
        <dbReference type="ARBA" id="ARBA00023286"/>
    </source>
</evidence>
<dbReference type="InterPro" id="IPR044440">
    <property type="entry name" value="GABAb_receptor_plant_PBP1"/>
</dbReference>
<evidence type="ECO:0000256" key="12">
    <source>
        <dbReference type="ARBA" id="ARBA00023303"/>
    </source>
</evidence>
<dbReference type="CDD" id="cd19990">
    <property type="entry name" value="PBP1_GABAb_receptor_plant"/>
    <property type="match status" value="1"/>
</dbReference>
<keyword evidence="12 13" id="KW-0407">Ion channel</keyword>
<evidence type="ECO:0000256" key="3">
    <source>
        <dbReference type="ARBA" id="ARBA00022448"/>
    </source>
</evidence>
<keyword evidence="6 15" id="KW-1133">Transmembrane helix</keyword>
<name>A0AAN9XR75_PSOTE</name>
<accession>A0AAN9XR75</accession>
<dbReference type="GO" id="GO:0015276">
    <property type="term" value="F:ligand-gated monoatomic ion channel activity"/>
    <property type="evidence" value="ECO:0007669"/>
    <property type="project" value="InterPro"/>
</dbReference>
<feature type="transmembrane region" description="Helical" evidence="15">
    <location>
        <begin position="592"/>
        <end position="616"/>
    </location>
</feature>
<feature type="disulfide bond" evidence="14">
    <location>
        <begin position="697"/>
        <end position="752"/>
    </location>
</feature>
<evidence type="ECO:0000256" key="2">
    <source>
        <dbReference type="ARBA" id="ARBA00008685"/>
    </source>
</evidence>
<evidence type="ECO:0000256" key="7">
    <source>
        <dbReference type="ARBA" id="ARBA00023065"/>
    </source>
</evidence>
<keyword evidence="3 13" id="KW-0813">Transport</keyword>
<evidence type="ECO:0000256" key="10">
    <source>
        <dbReference type="ARBA" id="ARBA00023180"/>
    </source>
</evidence>
<dbReference type="Gene3D" id="1.10.287.70">
    <property type="match status" value="1"/>
</dbReference>
<dbReference type="CDD" id="cd13686">
    <property type="entry name" value="GluR_Plant"/>
    <property type="match status" value="1"/>
</dbReference>
<evidence type="ECO:0000256" key="13">
    <source>
        <dbReference type="PIRNR" id="PIRNR037090"/>
    </source>
</evidence>
<dbReference type="InterPro" id="IPR001320">
    <property type="entry name" value="Iontro_rcpt_C"/>
</dbReference>
<dbReference type="Proteomes" id="UP001386955">
    <property type="component" value="Unassembled WGS sequence"/>
</dbReference>
<dbReference type="FunFam" id="3.40.50.2300:FF:000188">
    <property type="entry name" value="Glutamate receptor"/>
    <property type="match status" value="1"/>
</dbReference>
<dbReference type="InterPro" id="IPR015683">
    <property type="entry name" value="Ionotropic_Glu_rcpt"/>
</dbReference>
<evidence type="ECO:0000256" key="14">
    <source>
        <dbReference type="PIRSR" id="PIRSR037090-50"/>
    </source>
</evidence>
<protein>
    <recommendedName>
        <fullName evidence="13">Glutamate receptor</fullName>
    </recommendedName>
</protein>
<reference evidence="17 18" key="1">
    <citation type="submission" date="2024-01" db="EMBL/GenBank/DDBJ databases">
        <title>The genomes of 5 underutilized Papilionoideae crops provide insights into root nodulation and disease resistanc.</title>
        <authorList>
            <person name="Jiang F."/>
        </authorList>
    </citation>
    <scope>NUCLEOTIDE SEQUENCE [LARGE SCALE GENOMIC DNA]</scope>
    <source>
        <strain evidence="17">DUOXIRENSHENG_FW03</strain>
        <tissue evidence="17">Leaves</tissue>
    </source>
</reference>
<dbReference type="PANTHER" id="PTHR18966">
    <property type="entry name" value="IONOTROPIC GLUTAMATE RECEPTOR"/>
    <property type="match status" value="1"/>
</dbReference>
<dbReference type="Pfam" id="PF00060">
    <property type="entry name" value="Lig_chan"/>
    <property type="match status" value="1"/>
</dbReference>
<keyword evidence="8 13" id="KW-0472">Membrane</keyword>
<dbReference type="SUPFAM" id="SSF53850">
    <property type="entry name" value="Periplasmic binding protein-like II"/>
    <property type="match status" value="1"/>
</dbReference>
<comment type="caution">
    <text evidence="17">The sequence shown here is derived from an EMBL/GenBank/DDBJ whole genome shotgun (WGS) entry which is preliminary data.</text>
</comment>
<keyword evidence="7 13" id="KW-0406">Ion transport</keyword>
<gene>
    <name evidence="17" type="ORF">VNO78_06519</name>
</gene>
<keyword evidence="5" id="KW-0732">Signal</keyword>
<feature type="domain" description="Ionotropic glutamate receptor C-terminal" evidence="16">
    <location>
        <begin position="408"/>
        <end position="749"/>
    </location>
</feature>
<dbReference type="InterPro" id="IPR019594">
    <property type="entry name" value="Glu/Gly-bd"/>
</dbReference>
<dbReference type="Gene3D" id="3.40.50.2300">
    <property type="match status" value="2"/>
</dbReference>
<keyword evidence="18" id="KW-1185">Reference proteome</keyword>
<comment type="subcellular location">
    <subcellularLocation>
        <location evidence="1">Membrane</location>
        <topology evidence="1">Multi-pass membrane protein</topology>
    </subcellularLocation>
</comment>
<dbReference type="EMBL" id="JAYMYS010000002">
    <property type="protein sequence ID" value="KAK7405307.1"/>
    <property type="molecule type" value="Genomic_DNA"/>
</dbReference>